<keyword evidence="1" id="KW-0812">Transmembrane</keyword>
<sequence>MADPSEADRATPAVRLLTILGLIAAVVLVATAVVLVVSWPTAPERGSPLPIRLYAYDLATGRASNSPRASFQAGEIPAATIAEEDVDDGPTGPVRASWYDSLGYRTNGEDLDDLGDLVADPVPLSTTSAVPAGDYQFVLEGIRGGQAVEVLAWVHVEISR</sequence>
<dbReference type="Proteomes" id="UP001595816">
    <property type="component" value="Unassembled WGS sequence"/>
</dbReference>
<evidence type="ECO:0000313" key="3">
    <source>
        <dbReference type="Proteomes" id="UP001595816"/>
    </source>
</evidence>
<dbReference type="EMBL" id="JBHSAY010000013">
    <property type="protein sequence ID" value="MFC4133783.1"/>
    <property type="molecule type" value="Genomic_DNA"/>
</dbReference>
<keyword evidence="3" id="KW-1185">Reference proteome</keyword>
<evidence type="ECO:0008006" key="4">
    <source>
        <dbReference type="Google" id="ProtNLM"/>
    </source>
</evidence>
<comment type="caution">
    <text evidence="2">The sequence shown here is derived from an EMBL/GenBank/DDBJ whole genome shotgun (WGS) entry which is preliminary data.</text>
</comment>
<reference evidence="3" key="1">
    <citation type="journal article" date="2019" name="Int. J. Syst. Evol. Microbiol.">
        <title>The Global Catalogue of Microorganisms (GCM) 10K type strain sequencing project: providing services to taxonomists for standard genome sequencing and annotation.</title>
        <authorList>
            <consortium name="The Broad Institute Genomics Platform"/>
            <consortium name="The Broad Institute Genome Sequencing Center for Infectious Disease"/>
            <person name="Wu L."/>
            <person name="Ma J."/>
        </authorList>
    </citation>
    <scope>NUCLEOTIDE SEQUENCE [LARGE SCALE GENOMIC DNA]</scope>
    <source>
        <strain evidence="3">CGMCC 4.7289</strain>
    </source>
</reference>
<evidence type="ECO:0000313" key="2">
    <source>
        <dbReference type="EMBL" id="MFC4133783.1"/>
    </source>
</evidence>
<proteinExistence type="predicted"/>
<feature type="transmembrane region" description="Helical" evidence="1">
    <location>
        <begin position="12"/>
        <end position="37"/>
    </location>
</feature>
<accession>A0ABV8LTB5</accession>
<organism evidence="2 3">
    <name type="scientific">Hamadaea flava</name>
    <dbReference type="NCBI Taxonomy" id="1742688"/>
    <lineage>
        <taxon>Bacteria</taxon>
        <taxon>Bacillati</taxon>
        <taxon>Actinomycetota</taxon>
        <taxon>Actinomycetes</taxon>
        <taxon>Micromonosporales</taxon>
        <taxon>Micromonosporaceae</taxon>
        <taxon>Hamadaea</taxon>
    </lineage>
</organism>
<keyword evidence="1" id="KW-1133">Transmembrane helix</keyword>
<evidence type="ECO:0000256" key="1">
    <source>
        <dbReference type="SAM" id="Phobius"/>
    </source>
</evidence>
<gene>
    <name evidence="2" type="ORF">ACFOZ4_24490</name>
</gene>
<name>A0ABV8LTB5_9ACTN</name>
<keyword evidence="1" id="KW-0472">Membrane</keyword>
<dbReference type="RefSeq" id="WP_253750332.1">
    <property type="nucleotide sequence ID" value="NZ_JAMZDZ010000001.1"/>
</dbReference>
<protein>
    <recommendedName>
        <fullName evidence="4">DUF2771 family protein</fullName>
    </recommendedName>
</protein>